<protein>
    <submittedName>
        <fullName evidence="2">Uncharacterized protein</fullName>
    </submittedName>
</protein>
<evidence type="ECO:0000256" key="1">
    <source>
        <dbReference type="SAM" id="MobiDB-lite"/>
    </source>
</evidence>
<dbReference type="Proteomes" id="UP001176941">
    <property type="component" value="Chromosome 4"/>
</dbReference>
<gene>
    <name evidence="2" type="ORF">MRATA1EN1_LOCUS23709</name>
</gene>
<evidence type="ECO:0000313" key="3">
    <source>
        <dbReference type="Proteomes" id="UP001176941"/>
    </source>
</evidence>
<feature type="compositionally biased region" description="Polar residues" evidence="1">
    <location>
        <begin position="97"/>
        <end position="107"/>
    </location>
</feature>
<accession>A0ABN8ZPP5</accession>
<sequence>MSGGKEGSRGGVSVQGRGLHRVELMGPDVRTGIEEPRAALQPGRGPRASPPQASTTGTASTTGAAAPSVPPACRGLVGTSKIVWPQSGREAEKPEWATQNRQVGAGC</sequence>
<feature type="region of interest" description="Disordered" evidence="1">
    <location>
        <begin position="1"/>
        <end position="107"/>
    </location>
</feature>
<name>A0ABN8ZPP5_RANTA</name>
<evidence type="ECO:0000313" key="2">
    <source>
        <dbReference type="EMBL" id="CAI9174747.1"/>
    </source>
</evidence>
<proteinExistence type="predicted"/>
<keyword evidence="3" id="KW-1185">Reference proteome</keyword>
<reference evidence="2" key="1">
    <citation type="submission" date="2023-04" db="EMBL/GenBank/DDBJ databases">
        <authorList>
            <consortium name="ELIXIR-Norway"/>
        </authorList>
    </citation>
    <scope>NUCLEOTIDE SEQUENCE [LARGE SCALE GENOMIC DNA]</scope>
</reference>
<feature type="compositionally biased region" description="Low complexity" evidence="1">
    <location>
        <begin position="50"/>
        <end position="67"/>
    </location>
</feature>
<organism evidence="2 3">
    <name type="scientific">Rangifer tarandus platyrhynchus</name>
    <name type="common">Svalbard reindeer</name>
    <dbReference type="NCBI Taxonomy" id="3082113"/>
    <lineage>
        <taxon>Eukaryota</taxon>
        <taxon>Metazoa</taxon>
        <taxon>Chordata</taxon>
        <taxon>Craniata</taxon>
        <taxon>Vertebrata</taxon>
        <taxon>Euteleostomi</taxon>
        <taxon>Mammalia</taxon>
        <taxon>Eutheria</taxon>
        <taxon>Laurasiatheria</taxon>
        <taxon>Artiodactyla</taxon>
        <taxon>Ruminantia</taxon>
        <taxon>Pecora</taxon>
        <taxon>Cervidae</taxon>
        <taxon>Odocoileinae</taxon>
        <taxon>Rangifer</taxon>
    </lineage>
</organism>
<dbReference type="EMBL" id="OX459940">
    <property type="protein sequence ID" value="CAI9174747.1"/>
    <property type="molecule type" value="Genomic_DNA"/>
</dbReference>